<dbReference type="SMART" id="SM00256">
    <property type="entry name" value="FBOX"/>
    <property type="match status" value="1"/>
</dbReference>
<name>A0A132BDS2_MOLSC</name>
<dbReference type="GeneID" id="28825692"/>
<feature type="domain" description="F-box" evidence="1">
    <location>
        <begin position="5"/>
        <end position="50"/>
    </location>
</feature>
<accession>A0A132BDS2</accession>
<gene>
    <name evidence="2" type="ORF">LY89DRAFT_689765</name>
</gene>
<dbReference type="InParanoid" id="A0A132BDS2"/>
<dbReference type="InterPro" id="IPR001810">
    <property type="entry name" value="F-box_dom"/>
</dbReference>
<dbReference type="OrthoDB" id="9981546at2759"/>
<dbReference type="EMBL" id="KQ947429">
    <property type="protein sequence ID" value="KUJ10570.1"/>
    <property type="molecule type" value="Genomic_DNA"/>
</dbReference>
<dbReference type="InterPro" id="IPR036047">
    <property type="entry name" value="F-box-like_dom_sf"/>
</dbReference>
<reference evidence="2 3" key="1">
    <citation type="submission" date="2015-10" db="EMBL/GenBank/DDBJ databases">
        <title>Full genome of DAOMC 229536 Phialocephala scopiformis, a fungal endophyte of spruce producing the potent anti-insectan compound rugulosin.</title>
        <authorList>
            <consortium name="DOE Joint Genome Institute"/>
            <person name="Walker A.K."/>
            <person name="Frasz S.L."/>
            <person name="Seifert K.A."/>
            <person name="Miller J.D."/>
            <person name="Mondo S.J."/>
            <person name="Labutti K."/>
            <person name="Lipzen A."/>
            <person name="Dockter R."/>
            <person name="Kennedy M."/>
            <person name="Grigoriev I.V."/>
            <person name="Spatafora J.W."/>
        </authorList>
    </citation>
    <scope>NUCLEOTIDE SEQUENCE [LARGE SCALE GENOMIC DNA]</scope>
    <source>
        <strain evidence="2 3">CBS 120377</strain>
    </source>
</reference>
<dbReference type="RefSeq" id="XP_018064925.1">
    <property type="nucleotide sequence ID" value="XM_018215966.1"/>
</dbReference>
<dbReference type="AlphaFoldDB" id="A0A132BDS2"/>
<protein>
    <recommendedName>
        <fullName evidence="1">F-box domain-containing protein</fullName>
    </recommendedName>
</protein>
<dbReference type="KEGG" id="psco:LY89DRAFT_689765"/>
<keyword evidence="3" id="KW-1185">Reference proteome</keyword>
<dbReference type="PROSITE" id="PS50181">
    <property type="entry name" value="FBOX"/>
    <property type="match status" value="1"/>
</dbReference>
<evidence type="ECO:0000313" key="2">
    <source>
        <dbReference type="EMBL" id="KUJ10570.1"/>
    </source>
</evidence>
<dbReference type="Pfam" id="PF12937">
    <property type="entry name" value="F-box-like"/>
    <property type="match status" value="1"/>
</dbReference>
<sequence length="300" mass="33389">MVVQPTGIGALPNEILISILSTFSTISLLPLTLTSHRFHSLIAGILYRRLIDIAQLKDRNLLLECYHPSTKLSTPSLSCEYLGTSELDGSGESSEADLYAGLKECKIGQLGKLAGLYSHFRPLKPEAERRTVRRHPAGGSFIMAANDLVDDHEEYVCQNVHLEAHERFSQLCTVTNVVKPGPRGLLLGCVNISDGVTRVQRHWLAAQARSNPETMSGEKRERLLWADNSENVGLKMRVKERDDGATPILVRDDEDEAVSYTLQYEELVIRTKELLLMVEKSIDQEVSHSGKAIVIGSWDQ</sequence>
<evidence type="ECO:0000313" key="3">
    <source>
        <dbReference type="Proteomes" id="UP000070700"/>
    </source>
</evidence>
<proteinExistence type="predicted"/>
<evidence type="ECO:0000259" key="1">
    <source>
        <dbReference type="PROSITE" id="PS50181"/>
    </source>
</evidence>
<dbReference type="SUPFAM" id="SSF81383">
    <property type="entry name" value="F-box domain"/>
    <property type="match status" value="1"/>
</dbReference>
<organism evidence="2 3">
    <name type="scientific">Mollisia scopiformis</name>
    <name type="common">Conifer needle endophyte fungus</name>
    <name type="synonym">Phialocephala scopiformis</name>
    <dbReference type="NCBI Taxonomy" id="149040"/>
    <lineage>
        <taxon>Eukaryota</taxon>
        <taxon>Fungi</taxon>
        <taxon>Dikarya</taxon>
        <taxon>Ascomycota</taxon>
        <taxon>Pezizomycotina</taxon>
        <taxon>Leotiomycetes</taxon>
        <taxon>Helotiales</taxon>
        <taxon>Mollisiaceae</taxon>
        <taxon>Mollisia</taxon>
    </lineage>
</organism>
<dbReference type="Proteomes" id="UP000070700">
    <property type="component" value="Unassembled WGS sequence"/>
</dbReference>